<keyword evidence="10" id="KW-0456">Lyase</keyword>
<gene>
    <name evidence="17" type="ORF">A7U60_g4452</name>
</gene>
<dbReference type="Proteomes" id="UP000757232">
    <property type="component" value="Unassembled WGS sequence"/>
</dbReference>
<dbReference type="PANTHER" id="PTHR48051:SF1">
    <property type="entry name" value="RAS SUPPRESSOR PROTEIN 1"/>
    <property type="match status" value="1"/>
</dbReference>
<feature type="region of interest" description="Disordered" evidence="13">
    <location>
        <begin position="1712"/>
        <end position="1737"/>
    </location>
</feature>
<dbReference type="SMART" id="SM00369">
    <property type="entry name" value="LRR_TYP"/>
    <property type="match status" value="10"/>
</dbReference>
<dbReference type="PROSITE" id="PS51450">
    <property type="entry name" value="LRR"/>
    <property type="match status" value="3"/>
</dbReference>
<dbReference type="Pfam" id="PF23010">
    <property type="entry name" value="RA_3"/>
    <property type="match status" value="1"/>
</dbReference>
<dbReference type="SMART" id="SM00364">
    <property type="entry name" value="LRR_BAC"/>
    <property type="match status" value="7"/>
</dbReference>
<comment type="catalytic activity">
    <reaction evidence="1">
        <text>ATP = 3',5'-cyclic AMP + diphosphate</text>
        <dbReference type="Rhea" id="RHEA:15389"/>
        <dbReference type="ChEBI" id="CHEBI:30616"/>
        <dbReference type="ChEBI" id="CHEBI:33019"/>
        <dbReference type="ChEBI" id="CHEBI:58165"/>
        <dbReference type="EC" id="4.6.1.1"/>
    </reaction>
</comment>
<protein>
    <recommendedName>
        <fullName evidence="4">Adenylate cyclase</fullName>
        <ecNumber evidence="3">4.6.1.1</ecNumber>
    </recommendedName>
    <alternativeName>
        <fullName evidence="11">ATP pyrophosphate-lyase</fullName>
    </alternativeName>
    <alternativeName>
        <fullName evidence="12">Adenylyl cyclase</fullName>
    </alternativeName>
</protein>
<dbReference type="Pfam" id="PF13855">
    <property type="entry name" value="LRR_8"/>
    <property type="match status" value="3"/>
</dbReference>
<dbReference type="GO" id="GO:0046872">
    <property type="term" value="F:metal ion binding"/>
    <property type="evidence" value="ECO:0007669"/>
    <property type="project" value="UniProtKB-KW"/>
</dbReference>
<dbReference type="CDD" id="cd07302">
    <property type="entry name" value="CHD"/>
    <property type="match status" value="1"/>
</dbReference>
<dbReference type="SUPFAM" id="SSF81606">
    <property type="entry name" value="PP2C-like"/>
    <property type="match status" value="1"/>
</dbReference>
<dbReference type="CDD" id="cd17214">
    <property type="entry name" value="RA_CYR1_like"/>
    <property type="match status" value="1"/>
</dbReference>
<dbReference type="InterPro" id="IPR001054">
    <property type="entry name" value="A/G_cyclase"/>
</dbReference>
<evidence type="ECO:0000256" key="10">
    <source>
        <dbReference type="ARBA" id="ARBA00023239"/>
    </source>
</evidence>
<sequence length="1832" mass="202674">MSSTTSIHLDPGDRWDYLSPESIPPNVPTTGEDSIVIAPWLEEPPAPPSKGHKHGAALNTKRSVMNFVSARQGSTTSLPRAARGSESICDSISSSGTERQSSTDLRKPKSMNMFNVIKKKVSRIGKDEGSNNGSNGSKDSNTSSANALVPPLPSPLYSQSFLPLQASPAPAPRKHRRRNRPKSPLPPQRPPKEPEFTLDTNLDEMDGIVDMTIRNNDVKGILANDNASASSPGSGFESSYQSSSWSASDGSFHPLAPSPPAQVNSHFQPAFFSNPFLPNATLSASAQAATHRRRGPSHVDPKKICPKTPLPRPPDKKVDGEKRDDEPHSPGWAAPESWAVEREGGLPDVPYTDSDASDSMGAVERSQTVKQQRRRTRNPKRAQSIPHYQIRIHRSDGTYHVVKCPLTTTVSELVPVMNHKLFLDETREPHSLYVKERERERVLAPTEKPADLVRRRLEQAGYDVADGLPSLGADEIGFLIKFIYKSNFLGDQQEEPIVDNNFELIDLTGRSLKTIPILLHANAPKIVFLNLSRNPMLEIPLDFIQSCTTLRELRLSNMAMKKVPQSVRHSASLINLDISCNRIADLDDSGLDRIPSLGTLKAQNNRIDKLPQWFPKLRSLKFLNISNNKFQAVPSVIPEMSNLVDLDISFNMISSLPPEIGSLKSLHSLVMVGNQISKFPPEFSGLVNLVNLDCRRNNISDLSLVSKLPRLEHLLADHNAVHALDLVVGPCMRVLDSSHNDITQLTVLANPSSLSHFRLTSLNISHAKLSSLDDTAFAHLTTLETLHIDHNAFRFIPESLGLLTNLVTFTCSDNQLDMLPMSIGNLQRLVLLDAHNNSLTELPPTMWQCRSLETVNVTSNLISTLHDPPSPTASFDNFDNGESYALAPPMRDVPRKPSTADSVISQSSAMRWLPPLARSLKRLYLGENRLTDDTLHPLSALRELRVLNLSFNNIQELPSSFFRNMVLLEEIYLSGNKLSMIPTEDLHRLTSLTVIFLNGNKLQVLPSELGKLKSLTVLDVGSNVLKYNINNWEFDWNWNFNKALKYLNLSGNKRLKIQPDQSRMSMAHHTASHRKVLADFAELTQLRVLGLMDVTVTSGIPEDDELRRVRTSLSEVNQMPYGIADTLGKKDVLGMLDVVVPDFRGRSDECIFAMFGRFDASHMNNRVSKFLGENFVKVFAQQLEKLDKNAKETVHDAMRRTFLTLNKNMHAFLTASVNLSRKMSAASASTATQATLATDLGILRNGASGIVVYFVGKTIHVANAGDVLAVVSRQGTAQVVSRKHEPFDREETARIRAAEGWVSPKGLVNEEIEVSRSFGFYHLLPAVNPRPDIASYELSELDEFIIIANRGLWDYVSYRTAVDIARSEKDDPMIASQKLRDFAISYGADGSTMIMVICVSALFTARSRQATVGSLADVDAYQARKPKPKTQDIGDVQLSRLPQEVLAPTGHVALVFTDIRNSTHLWDANAGMPTAMRLHNQLLRRQLRLCGGYEVKTEGDAFMCSFPNVLSALKWCLTVQLDLLHESWPLEILECEDGKEIYDKNGRLIERGLSVRMGMHCGTPVCEPDPITHRMDYFGPMVNRSARIVGSANGGQIMCSADVVREIRSQVLNKEYDPADPEQKALVTTIEGIGVEIVPVGERRLKGLEIPEMLSLIYPKELIGRSELILADEPDASGSRVQYSVVQMRELATLCVRLEALTSCRVLRPLPRKGSTASTAGAGGPPVDASSSSISLPTEPAEDSVVMYADPMTLIPHISDKAEDRELMAILDSLSMRIENALASLILRRMGDAPQSVLDRLHQGEEVDQRTLIQVLSLLQAALPSLPQLDDS</sequence>
<keyword evidence="5" id="KW-0433">Leucine-rich repeat</keyword>
<evidence type="ECO:0000259" key="15">
    <source>
        <dbReference type="PROSITE" id="PS50200"/>
    </source>
</evidence>
<comment type="similarity">
    <text evidence="2">Belongs to the adenylyl cyclase class-3 family.</text>
</comment>
<feature type="compositionally biased region" description="Low complexity" evidence="13">
    <location>
        <begin position="227"/>
        <end position="251"/>
    </location>
</feature>
<dbReference type="Pfam" id="PF00211">
    <property type="entry name" value="Guanylate_cyc"/>
    <property type="match status" value="1"/>
</dbReference>
<dbReference type="InterPro" id="IPR032675">
    <property type="entry name" value="LRR_dom_sf"/>
</dbReference>
<dbReference type="Gene3D" id="3.80.10.10">
    <property type="entry name" value="Ribonuclease Inhibitor"/>
    <property type="match status" value="4"/>
</dbReference>
<feature type="region of interest" description="Disordered" evidence="13">
    <location>
        <begin position="1"/>
        <end position="202"/>
    </location>
</feature>
<feature type="region of interest" description="Disordered" evidence="13">
    <location>
        <begin position="223"/>
        <end position="383"/>
    </location>
</feature>
<dbReference type="InterPro" id="IPR055071">
    <property type="entry name" value="RA_PHLPP-like"/>
</dbReference>
<keyword evidence="9" id="KW-0115">cAMP biosynthesis</keyword>
<dbReference type="SUPFAM" id="SSF52058">
    <property type="entry name" value="L domain-like"/>
    <property type="match status" value="2"/>
</dbReference>
<evidence type="ECO:0000256" key="12">
    <source>
        <dbReference type="ARBA" id="ARBA00032637"/>
    </source>
</evidence>
<evidence type="ECO:0000256" key="11">
    <source>
        <dbReference type="ARBA" id="ARBA00032597"/>
    </source>
</evidence>
<comment type="caution">
    <text evidence="17">The sequence shown here is derived from an EMBL/GenBank/DDBJ whole genome shotgun (WGS) entry which is preliminary data.</text>
</comment>
<evidence type="ECO:0000259" key="14">
    <source>
        <dbReference type="PROSITE" id="PS50125"/>
    </source>
</evidence>
<feature type="domain" description="Ras-associating" evidence="15">
    <location>
        <begin position="386"/>
        <end position="489"/>
    </location>
</feature>
<evidence type="ECO:0000256" key="2">
    <source>
        <dbReference type="ARBA" id="ARBA00005381"/>
    </source>
</evidence>
<dbReference type="GO" id="GO:0005737">
    <property type="term" value="C:cytoplasm"/>
    <property type="evidence" value="ECO:0007669"/>
    <property type="project" value="TreeGrafter"/>
</dbReference>
<organism evidence="17 18">
    <name type="scientific">Sanghuangporus baumii</name>
    <name type="common">Phellinus baumii</name>
    <dbReference type="NCBI Taxonomy" id="108892"/>
    <lineage>
        <taxon>Eukaryota</taxon>
        <taxon>Fungi</taxon>
        <taxon>Dikarya</taxon>
        <taxon>Basidiomycota</taxon>
        <taxon>Agaricomycotina</taxon>
        <taxon>Agaricomycetes</taxon>
        <taxon>Hymenochaetales</taxon>
        <taxon>Hymenochaetaceae</taxon>
        <taxon>Sanghuangporus</taxon>
    </lineage>
</organism>
<dbReference type="Gene3D" id="3.30.70.1230">
    <property type="entry name" value="Nucleotide cyclase"/>
    <property type="match status" value="1"/>
</dbReference>
<evidence type="ECO:0000256" key="5">
    <source>
        <dbReference type="ARBA" id="ARBA00022614"/>
    </source>
</evidence>
<dbReference type="CDD" id="cd00143">
    <property type="entry name" value="PP2Cc"/>
    <property type="match status" value="1"/>
</dbReference>
<evidence type="ECO:0000256" key="1">
    <source>
        <dbReference type="ARBA" id="ARBA00001593"/>
    </source>
</evidence>
<feature type="domain" description="PPM-type phosphatase" evidence="16">
    <location>
        <begin position="1120"/>
        <end position="1399"/>
    </location>
</feature>
<dbReference type="PROSITE" id="PS51746">
    <property type="entry name" value="PPM_2"/>
    <property type="match status" value="1"/>
</dbReference>
<evidence type="ECO:0000256" key="7">
    <source>
        <dbReference type="ARBA" id="ARBA00022737"/>
    </source>
</evidence>
<dbReference type="GO" id="GO:0035556">
    <property type="term" value="P:intracellular signal transduction"/>
    <property type="evidence" value="ECO:0007669"/>
    <property type="project" value="InterPro"/>
</dbReference>
<feature type="compositionally biased region" description="Basic residues" evidence="13">
    <location>
        <begin position="371"/>
        <end position="380"/>
    </location>
</feature>
<dbReference type="InterPro" id="IPR000159">
    <property type="entry name" value="RA_dom"/>
</dbReference>
<evidence type="ECO:0000313" key="18">
    <source>
        <dbReference type="Proteomes" id="UP000757232"/>
    </source>
</evidence>
<dbReference type="InterPro" id="IPR001932">
    <property type="entry name" value="PPM-type_phosphatase-like_dom"/>
</dbReference>
<proteinExistence type="inferred from homology"/>
<keyword evidence="6" id="KW-0479">Metal-binding</keyword>
<dbReference type="FunFam" id="3.80.10.10:FF:001164">
    <property type="entry name" value="GH01279p"/>
    <property type="match status" value="1"/>
</dbReference>
<feature type="compositionally biased region" description="Low complexity" evidence="13">
    <location>
        <begin position="130"/>
        <end position="144"/>
    </location>
</feature>
<reference evidence="17" key="1">
    <citation type="submission" date="2016-06" db="EMBL/GenBank/DDBJ databases">
        <title>Draft Genome sequence of the fungus Inonotus baumii.</title>
        <authorList>
            <person name="Zhu H."/>
            <person name="Lin W."/>
        </authorList>
    </citation>
    <scope>NUCLEOTIDE SEQUENCE</scope>
    <source>
        <strain evidence="17">821</strain>
    </source>
</reference>
<dbReference type="InterPro" id="IPR036457">
    <property type="entry name" value="PPM-type-like_dom_sf"/>
</dbReference>
<dbReference type="Pfam" id="PF00481">
    <property type="entry name" value="PP2C"/>
    <property type="match status" value="1"/>
</dbReference>
<keyword evidence="8" id="KW-0460">Magnesium</keyword>
<dbReference type="OrthoDB" id="2021138at2759"/>
<evidence type="ECO:0000256" key="6">
    <source>
        <dbReference type="ARBA" id="ARBA00022723"/>
    </source>
</evidence>
<dbReference type="InterPro" id="IPR029787">
    <property type="entry name" value="Nucleotide_cyclase"/>
</dbReference>
<keyword evidence="18" id="KW-1185">Reference proteome</keyword>
<evidence type="ECO:0000256" key="3">
    <source>
        <dbReference type="ARBA" id="ARBA00012201"/>
    </source>
</evidence>
<dbReference type="PROSITE" id="PS50125">
    <property type="entry name" value="GUANYLATE_CYCLASE_2"/>
    <property type="match status" value="1"/>
</dbReference>
<dbReference type="SUPFAM" id="SSF55073">
    <property type="entry name" value="Nucleotide cyclase"/>
    <property type="match status" value="1"/>
</dbReference>
<evidence type="ECO:0000313" key="17">
    <source>
        <dbReference type="EMBL" id="OCB88410.1"/>
    </source>
</evidence>
<feature type="compositionally biased region" description="Basic residues" evidence="13">
    <location>
        <begin position="172"/>
        <end position="181"/>
    </location>
</feature>
<dbReference type="InterPro" id="IPR050216">
    <property type="entry name" value="LRR_domain-containing"/>
</dbReference>
<dbReference type="InterPro" id="IPR001611">
    <property type="entry name" value="Leu-rich_rpt"/>
</dbReference>
<dbReference type="PROSITE" id="PS50200">
    <property type="entry name" value="RA"/>
    <property type="match status" value="1"/>
</dbReference>
<feature type="compositionally biased region" description="Polar residues" evidence="13">
    <location>
        <begin position="69"/>
        <end position="78"/>
    </location>
</feature>
<evidence type="ECO:0000259" key="16">
    <source>
        <dbReference type="PROSITE" id="PS51746"/>
    </source>
</evidence>
<feature type="domain" description="Guanylate cyclase" evidence="14">
    <location>
        <begin position="1453"/>
        <end position="1589"/>
    </location>
</feature>
<accession>A0A9Q5N583</accession>
<dbReference type="GO" id="GO:0004016">
    <property type="term" value="F:adenylate cyclase activity"/>
    <property type="evidence" value="ECO:0007669"/>
    <property type="project" value="UniProtKB-EC"/>
</dbReference>
<evidence type="ECO:0000256" key="9">
    <source>
        <dbReference type="ARBA" id="ARBA00022998"/>
    </source>
</evidence>
<name>A0A9Q5N583_SANBA</name>
<evidence type="ECO:0000256" key="4">
    <source>
        <dbReference type="ARBA" id="ARBA00021420"/>
    </source>
</evidence>
<evidence type="ECO:0000256" key="13">
    <source>
        <dbReference type="SAM" id="MobiDB-lite"/>
    </source>
</evidence>
<dbReference type="SMART" id="SM00044">
    <property type="entry name" value="CYCc"/>
    <property type="match status" value="1"/>
</dbReference>
<feature type="compositionally biased region" description="Low complexity" evidence="13">
    <location>
        <begin position="85"/>
        <end position="95"/>
    </location>
</feature>
<dbReference type="GO" id="GO:0006171">
    <property type="term" value="P:cAMP biosynthetic process"/>
    <property type="evidence" value="ECO:0007669"/>
    <property type="project" value="UniProtKB-KW"/>
</dbReference>
<dbReference type="PANTHER" id="PTHR48051">
    <property type="match status" value="1"/>
</dbReference>
<dbReference type="InterPro" id="IPR003591">
    <property type="entry name" value="Leu-rich_rpt_typical-subtyp"/>
</dbReference>
<dbReference type="EMBL" id="LNZH02000179">
    <property type="protein sequence ID" value="OCB88410.1"/>
    <property type="molecule type" value="Genomic_DNA"/>
</dbReference>
<evidence type="ECO:0000256" key="8">
    <source>
        <dbReference type="ARBA" id="ARBA00022842"/>
    </source>
</evidence>
<dbReference type="SMART" id="SM00332">
    <property type="entry name" value="PP2Cc"/>
    <property type="match status" value="1"/>
</dbReference>
<feature type="compositionally biased region" description="Basic and acidic residues" evidence="13">
    <location>
        <begin position="313"/>
        <end position="328"/>
    </location>
</feature>
<keyword evidence="7" id="KW-0677">Repeat</keyword>
<dbReference type="EC" id="4.6.1.1" evidence="3"/>
<dbReference type="Gene3D" id="3.60.40.10">
    <property type="entry name" value="PPM-type phosphatase domain"/>
    <property type="match status" value="1"/>
</dbReference>